<accession>A0A1C3J4R3</accession>
<dbReference type="EMBL" id="JBGOOL010000067">
    <property type="protein sequence ID" value="MEZ8055247.1"/>
    <property type="molecule type" value="Genomic_DNA"/>
</dbReference>
<gene>
    <name evidence="1" type="ORF">ACED57_19165</name>
    <name evidence="2" type="ORF">VAT7223_04283</name>
</gene>
<dbReference type="EMBL" id="FLQP01000096">
    <property type="protein sequence ID" value="SBS68597.1"/>
    <property type="molecule type" value="Genomic_DNA"/>
</dbReference>
<keyword evidence="4" id="KW-1185">Reference proteome</keyword>
<dbReference type="Pfam" id="PF10980">
    <property type="entry name" value="DUF2787"/>
    <property type="match status" value="1"/>
</dbReference>
<dbReference type="PANTHER" id="PTHR38978:SF2">
    <property type="entry name" value="DUF2787 DOMAIN-CONTAINING PROTEIN"/>
    <property type="match status" value="1"/>
</dbReference>
<reference evidence="1 4" key="3">
    <citation type="submission" date="2024-06" db="EMBL/GenBank/DDBJ databases">
        <authorList>
            <person name="Steensen K."/>
            <person name="Seneca J."/>
            <person name="Bartlau N."/>
            <person name="Yu A.X."/>
            <person name="Polz M.F."/>
        </authorList>
    </citation>
    <scope>NUCLEOTIDE SEQUENCE [LARGE SCALE GENOMIC DNA]</scope>
    <source>
        <strain evidence="1 4">1F9</strain>
    </source>
</reference>
<dbReference type="Gene3D" id="3.10.450.430">
    <property type="entry name" value="Protein of unknown function DUF2787"/>
    <property type="match status" value="1"/>
</dbReference>
<dbReference type="Proteomes" id="UP000092876">
    <property type="component" value="Unassembled WGS sequence"/>
</dbReference>
<evidence type="ECO:0000313" key="4">
    <source>
        <dbReference type="Proteomes" id="UP001569175"/>
    </source>
</evidence>
<name>A0A1C3J4R3_9VIBR</name>
<dbReference type="InterPro" id="IPR021248">
    <property type="entry name" value="DUF2787"/>
</dbReference>
<protein>
    <submittedName>
        <fullName evidence="1">DUF2787 family protein</fullName>
    </submittedName>
</protein>
<sequence length="146" mass="16588">MHRDILPTTSFNRTALPISQALLDTLNNVLNKHTGLVDDHHIIHFSNKHYSAEHGGYHPVEIALAKDVNNIYSILCITDFSFNGYPYPTLERDIEFDFTHSTVFTRYSGLKSISAPNTHKLYTLWESKFIANLAKGAYNPIELRGP</sequence>
<evidence type="ECO:0000313" key="2">
    <source>
        <dbReference type="EMBL" id="SBS68597.1"/>
    </source>
</evidence>
<organism evidence="2 3">
    <name type="scientific">Vibrio atlanticus</name>
    <dbReference type="NCBI Taxonomy" id="693153"/>
    <lineage>
        <taxon>Bacteria</taxon>
        <taxon>Pseudomonadati</taxon>
        <taxon>Pseudomonadota</taxon>
        <taxon>Gammaproteobacteria</taxon>
        <taxon>Vibrionales</taxon>
        <taxon>Vibrionaceae</taxon>
        <taxon>Vibrio</taxon>
    </lineage>
</organism>
<dbReference type="GeneID" id="94231628"/>
<evidence type="ECO:0000313" key="1">
    <source>
        <dbReference type="EMBL" id="MEZ8055247.1"/>
    </source>
</evidence>
<reference evidence="2" key="2">
    <citation type="submission" date="2016-06" db="EMBL/GenBank/DDBJ databases">
        <authorList>
            <person name="Kjaerup R.B."/>
            <person name="Dalgaard T.S."/>
            <person name="Juul-Madsen H.R."/>
        </authorList>
    </citation>
    <scope>NUCLEOTIDE SEQUENCE [LARGE SCALE GENOMIC DNA]</scope>
    <source>
        <strain evidence="2">CECT 7223</strain>
    </source>
</reference>
<dbReference type="PANTHER" id="PTHR38978">
    <property type="entry name" value="DUF2787 DOMAIN-CONTAINING PROTEIN"/>
    <property type="match status" value="1"/>
</dbReference>
<evidence type="ECO:0000313" key="3">
    <source>
        <dbReference type="Proteomes" id="UP000092876"/>
    </source>
</evidence>
<proteinExistence type="predicted"/>
<reference evidence="3" key="1">
    <citation type="submission" date="2016-06" db="EMBL/GenBank/DDBJ databases">
        <authorList>
            <person name="Rodrigo-Torres Lidia"/>
            <person name="Arahal R.David."/>
        </authorList>
    </citation>
    <scope>NUCLEOTIDE SEQUENCE [LARGE SCALE GENOMIC DNA]</scope>
    <source>
        <strain evidence="3">CECT 7223</strain>
    </source>
</reference>
<dbReference type="RefSeq" id="WP_065680360.1">
    <property type="nucleotide sequence ID" value="NZ_AP025460.1"/>
</dbReference>
<dbReference type="AlphaFoldDB" id="A0A1C3J4R3"/>
<dbReference type="Proteomes" id="UP001569175">
    <property type="component" value="Unassembled WGS sequence"/>
</dbReference>